<dbReference type="EMBL" id="JAGKQM010000012">
    <property type="protein sequence ID" value="KAH0900018.1"/>
    <property type="molecule type" value="Genomic_DNA"/>
</dbReference>
<name>A0ABQ8B5M1_BRANA</name>
<keyword evidence="2" id="KW-1185">Reference proteome</keyword>
<feature type="non-terminal residue" evidence="1">
    <location>
        <position position="1"/>
    </location>
</feature>
<comment type="caution">
    <text evidence="1">The sequence shown here is derived from an EMBL/GenBank/DDBJ whole genome shotgun (WGS) entry which is preliminary data.</text>
</comment>
<protein>
    <submittedName>
        <fullName evidence="1">Uncharacterized protein</fullName>
    </submittedName>
</protein>
<gene>
    <name evidence="1" type="ORF">HID58_049586</name>
</gene>
<proteinExistence type="predicted"/>
<dbReference type="Proteomes" id="UP000824890">
    <property type="component" value="Unassembled WGS sequence"/>
</dbReference>
<organism evidence="1 2">
    <name type="scientific">Brassica napus</name>
    <name type="common">Rape</name>
    <dbReference type="NCBI Taxonomy" id="3708"/>
    <lineage>
        <taxon>Eukaryota</taxon>
        <taxon>Viridiplantae</taxon>
        <taxon>Streptophyta</taxon>
        <taxon>Embryophyta</taxon>
        <taxon>Tracheophyta</taxon>
        <taxon>Spermatophyta</taxon>
        <taxon>Magnoliopsida</taxon>
        <taxon>eudicotyledons</taxon>
        <taxon>Gunneridae</taxon>
        <taxon>Pentapetalae</taxon>
        <taxon>rosids</taxon>
        <taxon>malvids</taxon>
        <taxon>Brassicales</taxon>
        <taxon>Brassicaceae</taxon>
        <taxon>Brassiceae</taxon>
        <taxon>Brassica</taxon>
    </lineage>
</organism>
<evidence type="ECO:0000313" key="2">
    <source>
        <dbReference type="Proteomes" id="UP000824890"/>
    </source>
</evidence>
<accession>A0ABQ8B5M1</accession>
<feature type="non-terminal residue" evidence="1">
    <location>
        <position position="181"/>
    </location>
</feature>
<sequence length="181" mass="21157">EKGVLSVSKFVLTGDDLASKCPTCSWLAIKSEFLLMNVNSKFRFLVFEGCEFCNYTIWRNMKLLEEKCWLMMKMMMVGWLHTGNRKIKATKMRTCRPWCLGYKQEKQYTINANFGAEEEDDDIPDMEEFDEDDNVVENDTATLQSTYLVAHEPDDDNILRTRTNDNTQQTLTKRLALEHKN</sequence>
<evidence type="ECO:0000313" key="1">
    <source>
        <dbReference type="EMBL" id="KAH0900018.1"/>
    </source>
</evidence>
<reference evidence="1 2" key="1">
    <citation type="submission" date="2021-05" db="EMBL/GenBank/DDBJ databases">
        <title>Genome Assembly of Synthetic Allotetraploid Brassica napus Reveals Homoeologous Exchanges between Subgenomes.</title>
        <authorList>
            <person name="Davis J.T."/>
        </authorList>
    </citation>
    <scope>NUCLEOTIDE SEQUENCE [LARGE SCALE GENOMIC DNA]</scope>
    <source>
        <strain evidence="2">cv. Da-Ae</strain>
        <tissue evidence="1">Seedling</tissue>
    </source>
</reference>